<keyword evidence="1 4" id="KW-0812">Transmembrane</keyword>
<feature type="transmembrane region" description="Helical" evidence="4">
    <location>
        <begin position="214"/>
        <end position="235"/>
    </location>
</feature>
<dbReference type="InterPro" id="IPR020846">
    <property type="entry name" value="MFS_dom"/>
</dbReference>
<comment type="caution">
    <text evidence="6">The sequence shown here is derived from an EMBL/GenBank/DDBJ whole genome shotgun (WGS) entry which is preliminary data.</text>
</comment>
<dbReference type="PANTHER" id="PTHR42910:SF1">
    <property type="entry name" value="MAJOR FACILITATOR SUPERFAMILY (MFS) PROFILE DOMAIN-CONTAINING PROTEIN"/>
    <property type="match status" value="1"/>
</dbReference>
<keyword evidence="7" id="KW-1185">Reference proteome</keyword>
<dbReference type="EMBL" id="WOWP01000013">
    <property type="protein sequence ID" value="MUV02984.1"/>
    <property type="molecule type" value="Genomic_DNA"/>
</dbReference>
<dbReference type="InterPro" id="IPR011701">
    <property type="entry name" value="MFS"/>
</dbReference>
<feature type="transmembrane region" description="Helical" evidence="4">
    <location>
        <begin position="77"/>
        <end position="96"/>
    </location>
</feature>
<name>A0A6N8H8S9_9FLAO</name>
<evidence type="ECO:0000313" key="6">
    <source>
        <dbReference type="EMBL" id="MUV02984.1"/>
    </source>
</evidence>
<protein>
    <submittedName>
        <fullName evidence="6">MFS transporter</fullName>
    </submittedName>
</protein>
<dbReference type="OrthoDB" id="9815356at2"/>
<accession>A0A6N8H8S9</accession>
<feature type="transmembrane region" description="Helical" evidence="4">
    <location>
        <begin position="102"/>
        <end position="126"/>
    </location>
</feature>
<evidence type="ECO:0000259" key="5">
    <source>
        <dbReference type="PROSITE" id="PS50850"/>
    </source>
</evidence>
<dbReference type="GO" id="GO:0022857">
    <property type="term" value="F:transmembrane transporter activity"/>
    <property type="evidence" value="ECO:0007669"/>
    <property type="project" value="InterPro"/>
</dbReference>
<feature type="transmembrane region" description="Helical" evidence="4">
    <location>
        <begin position="278"/>
        <end position="296"/>
    </location>
</feature>
<feature type="transmembrane region" description="Helical" evidence="4">
    <location>
        <begin position="47"/>
        <end position="65"/>
    </location>
</feature>
<dbReference type="Pfam" id="PF07690">
    <property type="entry name" value="MFS_1"/>
    <property type="match status" value="1"/>
</dbReference>
<gene>
    <name evidence="6" type="ORF">GN157_04615</name>
</gene>
<organism evidence="6 7">
    <name type="scientific">Flavobacterium rakeshii</name>
    <dbReference type="NCBI Taxonomy" id="1038845"/>
    <lineage>
        <taxon>Bacteria</taxon>
        <taxon>Pseudomonadati</taxon>
        <taxon>Bacteroidota</taxon>
        <taxon>Flavobacteriia</taxon>
        <taxon>Flavobacteriales</taxon>
        <taxon>Flavobacteriaceae</taxon>
        <taxon>Flavobacterium</taxon>
    </lineage>
</organism>
<feature type="transmembrane region" description="Helical" evidence="4">
    <location>
        <begin position="364"/>
        <end position="383"/>
    </location>
</feature>
<evidence type="ECO:0000256" key="2">
    <source>
        <dbReference type="ARBA" id="ARBA00022989"/>
    </source>
</evidence>
<dbReference type="Gene3D" id="1.20.1250.20">
    <property type="entry name" value="MFS general substrate transporter like domains"/>
    <property type="match status" value="1"/>
</dbReference>
<dbReference type="InterPro" id="IPR036259">
    <property type="entry name" value="MFS_trans_sf"/>
</dbReference>
<feature type="transmembrane region" description="Helical" evidence="4">
    <location>
        <begin position="133"/>
        <end position="151"/>
    </location>
</feature>
<feature type="transmembrane region" description="Helical" evidence="4">
    <location>
        <begin position="338"/>
        <end position="358"/>
    </location>
</feature>
<keyword evidence="2 4" id="KW-1133">Transmembrane helix</keyword>
<evidence type="ECO:0000256" key="1">
    <source>
        <dbReference type="ARBA" id="ARBA00022692"/>
    </source>
</evidence>
<reference evidence="6 7" key="1">
    <citation type="submission" date="2019-12" db="EMBL/GenBank/DDBJ databases">
        <authorList>
            <person name="Sun J.-Q."/>
        </authorList>
    </citation>
    <scope>NUCLEOTIDE SEQUENCE [LARGE SCALE GENOMIC DNA]</scope>
    <source>
        <strain evidence="6 7">JCM 17928</strain>
    </source>
</reference>
<evidence type="ECO:0000256" key="3">
    <source>
        <dbReference type="ARBA" id="ARBA00023136"/>
    </source>
</evidence>
<dbReference type="SUPFAM" id="SSF103473">
    <property type="entry name" value="MFS general substrate transporter"/>
    <property type="match status" value="1"/>
</dbReference>
<feature type="transmembrane region" description="Helical" evidence="4">
    <location>
        <begin position="163"/>
        <end position="179"/>
    </location>
</feature>
<dbReference type="AlphaFoldDB" id="A0A6N8H8S9"/>
<feature type="domain" description="Major facilitator superfamily (MFS) profile" evidence="5">
    <location>
        <begin position="8"/>
        <end position="389"/>
    </location>
</feature>
<feature type="transmembrane region" description="Helical" evidence="4">
    <location>
        <begin position="7"/>
        <end position="27"/>
    </location>
</feature>
<dbReference type="PROSITE" id="PS50850">
    <property type="entry name" value="MFS"/>
    <property type="match status" value="1"/>
</dbReference>
<dbReference type="PANTHER" id="PTHR42910">
    <property type="entry name" value="TRANSPORTER SCO4007-RELATED"/>
    <property type="match status" value="1"/>
</dbReference>
<dbReference type="Proteomes" id="UP000433945">
    <property type="component" value="Unassembled WGS sequence"/>
</dbReference>
<evidence type="ECO:0000313" key="7">
    <source>
        <dbReference type="Proteomes" id="UP000433945"/>
    </source>
</evidence>
<keyword evidence="3 4" id="KW-0472">Membrane</keyword>
<proteinExistence type="predicted"/>
<dbReference type="RefSeq" id="WP_157481936.1">
    <property type="nucleotide sequence ID" value="NZ_WOWP01000013.1"/>
</dbReference>
<evidence type="ECO:0000256" key="4">
    <source>
        <dbReference type="SAM" id="Phobius"/>
    </source>
</evidence>
<feature type="transmembrane region" description="Helical" evidence="4">
    <location>
        <begin position="247"/>
        <end position="266"/>
    </location>
</feature>
<sequence>MSTSKQLSTVQILIMAITAGVCVANIYYCQPILNEIAKSLNLNGDDVGIIAPLSQAGYGIGLLFLTPLGDKVDRKKLILYLQLLLIASLIGMSLSMGLLSLYAASLALGLFAVTAQVILPMAASLVTENRGKVVGVIFTGILVGILTARVFSGFITEWFSWKYVYFISAGMVGITTILMQTDFPSVEDRFEGSYLKLLSSVIHQLKRFHTLRMAALLGALVFGTLSSFWVTLTFYLSGEPFNYPADIIGLFGLLAAGGALMAPLVGKISDKSESPRKVYIFSLVLIMLSIVLLFVFPQSNIALILTVLLIDVGVQAIQTTNIALIYTLDTQANSRINTVYMTSFFIGGSVGAFAGILAWKHGGWNMVLLQMAVFTAIAFFVSLRISKNK</sequence>
<dbReference type="CDD" id="cd17324">
    <property type="entry name" value="MFS_NepI_like"/>
    <property type="match status" value="1"/>
</dbReference>
<feature type="transmembrane region" description="Helical" evidence="4">
    <location>
        <begin position="302"/>
        <end position="326"/>
    </location>
</feature>